<dbReference type="OrthoDB" id="2289634at2"/>
<dbReference type="Pfam" id="PF02517">
    <property type="entry name" value="Rce1-like"/>
    <property type="match status" value="1"/>
</dbReference>
<comment type="caution">
    <text evidence="4">The sequence shown here is derived from an EMBL/GenBank/DDBJ whole genome shotgun (WGS) entry which is preliminary data.</text>
</comment>
<proteinExistence type="inferred from homology"/>
<feature type="transmembrane region" description="Helical" evidence="2">
    <location>
        <begin position="75"/>
        <end position="100"/>
    </location>
</feature>
<organism evidence="4 5">
    <name type="scientific">Ligilactobacillus agilis DSM 20509</name>
    <dbReference type="NCBI Taxonomy" id="1423718"/>
    <lineage>
        <taxon>Bacteria</taxon>
        <taxon>Bacillati</taxon>
        <taxon>Bacillota</taxon>
        <taxon>Bacilli</taxon>
        <taxon>Lactobacillales</taxon>
        <taxon>Lactobacillaceae</taxon>
        <taxon>Ligilactobacillus</taxon>
    </lineage>
</organism>
<evidence type="ECO:0000313" key="4">
    <source>
        <dbReference type="EMBL" id="KRM65410.1"/>
    </source>
</evidence>
<evidence type="ECO:0000256" key="2">
    <source>
        <dbReference type="SAM" id="Phobius"/>
    </source>
</evidence>
<name>A0A0R2AFP3_9LACO</name>
<gene>
    <name evidence="4" type="ORF">FC14_GL001378</name>
</gene>
<keyword evidence="2" id="KW-0812">Transmembrane</keyword>
<keyword evidence="2" id="KW-1133">Transmembrane helix</keyword>
<keyword evidence="2" id="KW-0472">Membrane</keyword>
<protein>
    <recommendedName>
        <fullName evidence="3">CAAX prenyl protease 2/Lysostaphin resistance protein A-like domain-containing protein</fullName>
    </recommendedName>
</protein>
<feature type="transmembrane region" description="Helical" evidence="2">
    <location>
        <begin position="12"/>
        <end position="30"/>
    </location>
</feature>
<feature type="transmembrane region" description="Helical" evidence="2">
    <location>
        <begin position="176"/>
        <end position="199"/>
    </location>
</feature>
<reference evidence="4 5" key="1">
    <citation type="journal article" date="2015" name="Genome Announc.">
        <title>Expanding the biotechnology potential of lactobacilli through comparative genomics of 213 strains and associated genera.</title>
        <authorList>
            <person name="Sun Z."/>
            <person name="Harris H.M."/>
            <person name="McCann A."/>
            <person name="Guo C."/>
            <person name="Argimon S."/>
            <person name="Zhang W."/>
            <person name="Yang X."/>
            <person name="Jeffery I.B."/>
            <person name="Cooney J.C."/>
            <person name="Kagawa T.F."/>
            <person name="Liu W."/>
            <person name="Song Y."/>
            <person name="Salvetti E."/>
            <person name="Wrobel A."/>
            <person name="Rasinkangas P."/>
            <person name="Parkhill J."/>
            <person name="Rea M.C."/>
            <person name="O'Sullivan O."/>
            <person name="Ritari J."/>
            <person name="Douillard F.P."/>
            <person name="Paul Ross R."/>
            <person name="Yang R."/>
            <person name="Briner A.E."/>
            <person name="Felis G.E."/>
            <person name="de Vos W.M."/>
            <person name="Barrangou R."/>
            <person name="Klaenhammer T.R."/>
            <person name="Caufield P.W."/>
            <person name="Cui Y."/>
            <person name="Zhang H."/>
            <person name="O'Toole P.W."/>
        </authorList>
    </citation>
    <scope>NUCLEOTIDE SEQUENCE [LARGE SCALE GENOMIC DNA]</scope>
    <source>
        <strain evidence="4 5">DSM 20509</strain>
    </source>
</reference>
<dbReference type="PATRIC" id="fig|1423718.3.peg.1439"/>
<feature type="transmembrane region" description="Helical" evidence="2">
    <location>
        <begin position="220"/>
        <end position="239"/>
    </location>
</feature>
<dbReference type="Proteomes" id="UP000051008">
    <property type="component" value="Unassembled WGS sequence"/>
</dbReference>
<dbReference type="GO" id="GO:0080120">
    <property type="term" value="P:CAAX-box protein maturation"/>
    <property type="evidence" value="ECO:0007669"/>
    <property type="project" value="UniProtKB-ARBA"/>
</dbReference>
<keyword evidence="5" id="KW-1185">Reference proteome</keyword>
<dbReference type="RefSeq" id="WP_056976201.1">
    <property type="nucleotide sequence ID" value="NZ_AYYP01000015.1"/>
</dbReference>
<feature type="transmembrane region" description="Helical" evidence="2">
    <location>
        <begin position="144"/>
        <end position="164"/>
    </location>
</feature>
<dbReference type="GO" id="GO:0004175">
    <property type="term" value="F:endopeptidase activity"/>
    <property type="evidence" value="ECO:0007669"/>
    <property type="project" value="UniProtKB-ARBA"/>
</dbReference>
<accession>A0A0R2AFP3</accession>
<feature type="domain" description="CAAX prenyl protease 2/Lysostaphin resistance protein A-like" evidence="3">
    <location>
        <begin position="110"/>
        <end position="207"/>
    </location>
</feature>
<evidence type="ECO:0000313" key="5">
    <source>
        <dbReference type="Proteomes" id="UP000051008"/>
    </source>
</evidence>
<evidence type="ECO:0000259" key="3">
    <source>
        <dbReference type="Pfam" id="PF02517"/>
    </source>
</evidence>
<feature type="transmembrane region" description="Helical" evidence="2">
    <location>
        <begin position="36"/>
        <end position="54"/>
    </location>
</feature>
<sequence length="249" mass="28606">MVENRWSFGRQLYWGLIFFLGFVFLSLFFFDESERFKNLFELSLGLLAVLVACYSKRGLKILKYRPSFRRQTRWLQWLGLGCLLYMMLVGHVFSSIYALFFDRHFLDDTLVALGAATLEEGICRGFLLSGFLGLAVYYGFKRKLVWASFAAAVTFSGFHLINLLGTPVMVVSQQLFYSLAMGVFLAASYFATNNLLVPLGIHFLLDWGPSYNYQPQPSSWLTLLAVFLPLLLVSSWYLVVLDRQVSNYF</sequence>
<dbReference type="AlphaFoldDB" id="A0A0R2AFP3"/>
<dbReference type="InterPro" id="IPR003675">
    <property type="entry name" value="Rce1/LyrA-like_dom"/>
</dbReference>
<comment type="similarity">
    <text evidence="1">Belongs to the UPF0177 family.</text>
</comment>
<evidence type="ECO:0000256" key="1">
    <source>
        <dbReference type="ARBA" id="ARBA00009067"/>
    </source>
</evidence>
<dbReference type="EMBL" id="AYYP01000015">
    <property type="protein sequence ID" value="KRM65410.1"/>
    <property type="molecule type" value="Genomic_DNA"/>
</dbReference>